<gene>
    <name evidence="1" type="ORF">CKO21_18960</name>
</gene>
<organism evidence="1 2">
    <name type="scientific">Rhodovibrio salinarum</name>
    <dbReference type="NCBI Taxonomy" id="1087"/>
    <lineage>
        <taxon>Bacteria</taxon>
        <taxon>Pseudomonadati</taxon>
        <taxon>Pseudomonadota</taxon>
        <taxon>Alphaproteobacteria</taxon>
        <taxon>Rhodospirillales</taxon>
        <taxon>Rhodovibrionaceae</taxon>
        <taxon>Rhodovibrio</taxon>
    </lineage>
</organism>
<sequence length="71" mass="8462">MMARFWVVGGEYADTNFDITVTGAEEWFGPYDDYEDARQVWQRKAWNTVDHATTRYRIERIDPDEPPRCTD</sequence>
<name>A0A934QMT1_9PROT</name>
<keyword evidence="2" id="KW-1185">Reference proteome</keyword>
<reference evidence="1" key="2">
    <citation type="journal article" date="2020" name="Microorganisms">
        <title>Osmotic Adaptation and Compatible Solute Biosynthesis of Phototrophic Bacteria as Revealed from Genome Analyses.</title>
        <authorList>
            <person name="Imhoff J.F."/>
            <person name="Rahn T."/>
            <person name="Kunzel S."/>
            <person name="Keller A."/>
            <person name="Neulinger S.C."/>
        </authorList>
    </citation>
    <scope>NUCLEOTIDE SEQUENCE</scope>
    <source>
        <strain evidence="1">DSM 9154</strain>
    </source>
</reference>
<evidence type="ECO:0000313" key="2">
    <source>
        <dbReference type="Proteomes" id="UP000778970"/>
    </source>
</evidence>
<proteinExistence type="predicted"/>
<protein>
    <submittedName>
        <fullName evidence="1">DUF4170 domain-containing protein</fullName>
    </submittedName>
</protein>
<dbReference type="AlphaFoldDB" id="A0A934QMT1"/>
<dbReference type="Pfam" id="PF13773">
    <property type="entry name" value="DUF4170"/>
    <property type="match status" value="1"/>
</dbReference>
<accession>A0A934QMT1</accession>
<evidence type="ECO:0000313" key="1">
    <source>
        <dbReference type="EMBL" id="MBK1699332.1"/>
    </source>
</evidence>
<reference evidence="1" key="1">
    <citation type="submission" date="2017-08" db="EMBL/GenBank/DDBJ databases">
        <authorList>
            <person name="Imhoff J.F."/>
            <person name="Rahn T."/>
            <person name="Kuenzel S."/>
            <person name="Neulinger S.C."/>
        </authorList>
    </citation>
    <scope>NUCLEOTIDE SEQUENCE</scope>
    <source>
        <strain evidence="1">DSM 9154</strain>
    </source>
</reference>
<comment type="caution">
    <text evidence="1">The sequence shown here is derived from an EMBL/GenBank/DDBJ whole genome shotgun (WGS) entry which is preliminary data.</text>
</comment>
<dbReference type="InterPro" id="IPR025226">
    <property type="entry name" value="DUF4170"/>
</dbReference>
<dbReference type="Proteomes" id="UP000778970">
    <property type="component" value="Unassembled WGS sequence"/>
</dbReference>
<dbReference type="EMBL" id="NRRE01000035">
    <property type="protein sequence ID" value="MBK1699332.1"/>
    <property type="molecule type" value="Genomic_DNA"/>
</dbReference>
<dbReference type="Gene3D" id="3.30.70.2400">
    <property type="entry name" value="Uncharacterised protein PF13773, DUF4170"/>
    <property type="match status" value="1"/>
</dbReference>